<dbReference type="InterPro" id="IPR049046">
    <property type="entry name" value="Beta-AFase-like_GH127_middle"/>
</dbReference>
<dbReference type="PANTHER" id="PTHR43465:SF2">
    <property type="entry name" value="DUF1680 DOMAIN PROTEIN (AFU_ORTHOLOGUE AFUA_1G08910)"/>
    <property type="match status" value="1"/>
</dbReference>
<dbReference type="PANTHER" id="PTHR43465">
    <property type="entry name" value="DUF1680 DOMAIN PROTEIN (AFU_ORTHOLOGUE AFUA_1G08910)"/>
    <property type="match status" value="1"/>
</dbReference>
<name>A0A329LXW2_9BACL</name>
<evidence type="ECO:0000313" key="4">
    <source>
        <dbReference type="EMBL" id="RAV12691.1"/>
    </source>
</evidence>
<accession>A0A329LXW2</accession>
<dbReference type="Pfam" id="PF20737">
    <property type="entry name" value="Glyco_hydro127C"/>
    <property type="match status" value="1"/>
</dbReference>
<evidence type="ECO:0000259" key="2">
    <source>
        <dbReference type="Pfam" id="PF20736"/>
    </source>
</evidence>
<dbReference type="EMBL" id="QMFB01000032">
    <property type="protein sequence ID" value="RAV12691.1"/>
    <property type="molecule type" value="Genomic_DNA"/>
</dbReference>
<keyword evidence="4" id="KW-0378">Hydrolase</keyword>
<dbReference type="Pfam" id="PF07944">
    <property type="entry name" value="Beta-AFase-like_GH127_cat"/>
    <property type="match status" value="1"/>
</dbReference>
<dbReference type="InterPro" id="IPR049174">
    <property type="entry name" value="Beta-AFase-like"/>
</dbReference>
<proteinExistence type="predicted"/>
<dbReference type="OrthoDB" id="9757939at2"/>
<evidence type="ECO:0000259" key="3">
    <source>
        <dbReference type="Pfam" id="PF20737"/>
    </source>
</evidence>
<keyword evidence="5" id="KW-1185">Reference proteome</keyword>
<dbReference type="InterPro" id="IPR008928">
    <property type="entry name" value="6-hairpin_glycosidase_sf"/>
</dbReference>
<dbReference type="AlphaFoldDB" id="A0A329LXW2"/>
<dbReference type="InterPro" id="IPR049049">
    <property type="entry name" value="Beta-AFase-like_GH127_C"/>
</dbReference>
<feature type="domain" description="Non-reducing end beta-L-arabinofuranosidase-like GH127 C-terminal" evidence="3">
    <location>
        <begin position="510"/>
        <end position="602"/>
    </location>
</feature>
<dbReference type="GO" id="GO:0005975">
    <property type="term" value="P:carbohydrate metabolic process"/>
    <property type="evidence" value="ECO:0007669"/>
    <property type="project" value="InterPro"/>
</dbReference>
<comment type="caution">
    <text evidence="4">The sequence shown here is derived from an EMBL/GenBank/DDBJ whole genome shotgun (WGS) entry which is preliminary data.</text>
</comment>
<feature type="domain" description="Non-reducing end beta-L-arabinofuranosidase-like GH127 middle" evidence="2">
    <location>
        <begin position="409"/>
        <end position="506"/>
    </location>
</feature>
<evidence type="ECO:0000259" key="1">
    <source>
        <dbReference type="Pfam" id="PF07944"/>
    </source>
</evidence>
<evidence type="ECO:0000313" key="5">
    <source>
        <dbReference type="Proteomes" id="UP000250369"/>
    </source>
</evidence>
<dbReference type="RefSeq" id="WP_113035581.1">
    <property type="nucleotide sequence ID" value="NZ_QMFB01000032.1"/>
</dbReference>
<dbReference type="Pfam" id="PF20736">
    <property type="entry name" value="Glyco_hydro127M"/>
    <property type="match status" value="1"/>
</dbReference>
<reference evidence="4 5" key="1">
    <citation type="journal article" date="2009" name="Int. J. Syst. Evol. Microbiol.">
        <title>Paenibacillus contaminans sp. nov., isolated from a contaminated laboratory plate.</title>
        <authorList>
            <person name="Chou J.H."/>
            <person name="Lee J.H."/>
            <person name="Lin M.C."/>
            <person name="Chang P.S."/>
            <person name="Arun A.B."/>
            <person name="Young C.C."/>
            <person name="Chen W.M."/>
        </authorList>
    </citation>
    <scope>NUCLEOTIDE SEQUENCE [LARGE SCALE GENOMIC DNA]</scope>
    <source>
        <strain evidence="4 5">CKOBP-6</strain>
    </source>
</reference>
<feature type="domain" description="Non-reducing end beta-L-arabinofuranosidase-like GH127 catalytic" evidence="1">
    <location>
        <begin position="19"/>
        <end position="398"/>
    </location>
</feature>
<protein>
    <submittedName>
        <fullName evidence="4">Glycoside hydrolase family 127 protein</fullName>
    </submittedName>
</protein>
<organism evidence="4 5">
    <name type="scientific">Paenibacillus contaminans</name>
    <dbReference type="NCBI Taxonomy" id="450362"/>
    <lineage>
        <taxon>Bacteria</taxon>
        <taxon>Bacillati</taxon>
        <taxon>Bacillota</taxon>
        <taxon>Bacilli</taxon>
        <taxon>Bacillales</taxon>
        <taxon>Paenibacillaceae</taxon>
        <taxon>Paenibacillus</taxon>
    </lineage>
</organism>
<dbReference type="GO" id="GO:0016787">
    <property type="term" value="F:hydrolase activity"/>
    <property type="evidence" value="ECO:0007669"/>
    <property type="project" value="UniProtKB-KW"/>
</dbReference>
<dbReference type="InterPro" id="IPR012878">
    <property type="entry name" value="Beta-AFase-like_GH127_cat"/>
</dbReference>
<dbReference type="Proteomes" id="UP000250369">
    <property type="component" value="Unassembled WGS sequence"/>
</dbReference>
<gene>
    <name evidence="4" type="ORF">DQG23_34500</name>
</gene>
<sequence length="612" mass="69211">MENAANSYRKLQAVPFNRVRIDDTFWASRLKALKETTIPACLEQCERTGRIANFAKAAGLTEGPFQGIYFDDSDVYKLLEGASYSLMNHPDPELEAQVDRIIGLIAAAQEEDGYLFTYYSLVTPEQRWTDMNKHEMYCGGHLMEAAIAYKQATGKSKLLDVACRLADHYDAVFGPGKRHWVDGHEEIELALVALYRETKEERYWKLALWLLEERGRGHGKGEIWDREDMGPAYCQDDKPVRELAEVSGHAVRAMYLYAAMADVAAMTGDKAYINALDRVWSSVAERNMYVTGGIGQSRHNEGFTRDYHLPNETAYCETCAAVGMVLWNHRMNLLHADGKYADIVERAMYNGAAAGISVKGDRFFYVNPLASRGDHHRVPWFDCSCCPTQLSRFLPSVGSYIYAVADNGVVVNQYVQGETMVRTAGMDVRVEQKTAYPYNGDVRLTVQPSASHRFELRLRYPGWCRGMTVHVNGEVLEAGDYTLDKGYFVIERVWRAGDQVEVRLDMPILRVRSRSEVEGNAGRVALERGPLLYCVEKADNGHLQFDDLVVPEHAPLACVLSRNFGPPVTVLRGAGFDGRAFTAIPYCFWDNREPGFMQVWLRERREETLYLG</sequence>
<dbReference type="SUPFAM" id="SSF48208">
    <property type="entry name" value="Six-hairpin glycosidases"/>
    <property type="match status" value="1"/>
</dbReference>